<dbReference type="SUPFAM" id="SSF69593">
    <property type="entry name" value="Glycerol-3-phosphate (1)-acyltransferase"/>
    <property type="match status" value="1"/>
</dbReference>
<sequence length="192" mass="21568">MHLPVLPERVPRRESPFWRWVGRTVLGSFGWRIEGDLPNLTKFVIAVAPHTSNWDFVFGAATMFALDIRLAFIGKHTIFVWPFSTVLRWMGGIPIDRAAAQGVVAESVRAFRAAGERVLVIAPEGTRRRVEHFRTGFLHIARGAGVPVVLVALDYGHKCVRLGPTIEPGEDVEADRDRVEAHFRPIHGKHPR</sequence>
<gene>
    <name evidence="5" type="ORF">DSM104443_01413</name>
</gene>
<dbReference type="Proteomes" id="UP000501534">
    <property type="component" value="Chromosome"/>
</dbReference>
<dbReference type="PANTHER" id="PTHR10434:SF9">
    <property type="entry name" value="PHOSPHOLIPID_GLYCEROL ACYLTRANSFERASE DOMAIN-CONTAINING PROTEIN"/>
    <property type="match status" value="1"/>
</dbReference>
<dbReference type="GO" id="GO:0006654">
    <property type="term" value="P:phosphatidic acid biosynthetic process"/>
    <property type="evidence" value="ECO:0007669"/>
    <property type="project" value="TreeGrafter"/>
</dbReference>
<accession>A0A6M4GTN6</accession>
<feature type="domain" description="Phospholipid/glycerol acyltransferase" evidence="4">
    <location>
        <begin position="44"/>
        <end position="156"/>
    </location>
</feature>
<dbReference type="EMBL" id="CP053069">
    <property type="protein sequence ID" value="QJR10355.1"/>
    <property type="molecule type" value="Genomic_DNA"/>
</dbReference>
<keyword evidence="2" id="KW-0808">Transferase</keyword>
<dbReference type="CDD" id="cd07988">
    <property type="entry name" value="LPLAT_ABO13168-like"/>
    <property type="match status" value="1"/>
</dbReference>
<evidence type="ECO:0000313" key="5">
    <source>
        <dbReference type="EMBL" id="QJR10355.1"/>
    </source>
</evidence>
<dbReference type="Pfam" id="PF01553">
    <property type="entry name" value="Acyltransferase"/>
    <property type="match status" value="1"/>
</dbReference>
<proteinExistence type="predicted"/>
<keyword evidence="3" id="KW-0012">Acyltransferase</keyword>
<dbReference type="InterPro" id="IPR002123">
    <property type="entry name" value="Plipid/glycerol_acylTrfase"/>
</dbReference>
<dbReference type="RefSeq" id="WP_171090803.1">
    <property type="nucleotide sequence ID" value="NZ_CP053069.1"/>
</dbReference>
<name>A0A6M4GTN6_9PROT</name>
<evidence type="ECO:0000256" key="3">
    <source>
        <dbReference type="ARBA" id="ARBA00023315"/>
    </source>
</evidence>
<evidence type="ECO:0000256" key="2">
    <source>
        <dbReference type="ARBA" id="ARBA00022679"/>
    </source>
</evidence>
<evidence type="ECO:0000313" key="6">
    <source>
        <dbReference type="Proteomes" id="UP000501534"/>
    </source>
</evidence>
<keyword evidence="6" id="KW-1185">Reference proteome</keyword>
<protein>
    <recommendedName>
        <fullName evidence="4">Phospholipid/glycerol acyltransferase domain-containing protein</fullName>
    </recommendedName>
</protein>
<evidence type="ECO:0000259" key="4">
    <source>
        <dbReference type="SMART" id="SM00563"/>
    </source>
</evidence>
<comment type="pathway">
    <text evidence="1">Lipid metabolism.</text>
</comment>
<dbReference type="GO" id="GO:0003841">
    <property type="term" value="F:1-acylglycerol-3-phosphate O-acyltransferase activity"/>
    <property type="evidence" value="ECO:0007669"/>
    <property type="project" value="TreeGrafter"/>
</dbReference>
<evidence type="ECO:0000256" key="1">
    <source>
        <dbReference type="ARBA" id="ARBA00005189"/>
    </source>
</evidence>
<dbReference type="AlphaFoldDB" id="A0A6M4GTN6"/>
<organism evidence="5 6">
    <name type="scientific">Usitatibacter rugosus</name>
    <dbReference type="NCBI Taxonomy" id="2732067"/>
    <lineage>
        <taxon>Bacteria</taxon>
        <taxon>Pseudomonadati</taxon>
        <taxon>Pseudomonadota</taxon>
        <taxon>Betaproteobacteria</taxon>
        <taxon>Nitrosomonadales</taxon>
        <taxon>Usitatibacteraceae</taxon>
        <taxon>Usitatibacter</taxon>
    </lineage>
</organism>
<dbReference type="KEGG" id="uru:DSM104443_01413"/>
<reference evidence="5 6" key="1">
    <citation type="submission" date="2020-04" db="EMBL/GenBank/DDBJ databases">
        <title>Usitatibacter rugosus gen. nov., sp. nov. and Usitatibacter palustris sp. nov., novel members of Usitatibacteraceae fam. nov. within the order Nitrosomonadales isolated from soil.</title>
        <authorList>
            <person name="Huber K.J."/>
            <person name="Neumann-Schaal M."/>
            <person name="Geppert A."/>
            <person name="Luckner M."/>
            <person name="Wanner G."/>
            <person name="Overmann J."/>
        </authorList>
    </citation>
    <scope>NUCLEOTIDE SEQUENCE [LARGE SCALE GENOMIC DNA]</scope>
    <source>
        <strain evidence="5 6">0125_3</strain>
    </source>
</reference>
<dbReference type="SMART" id="SM00563">
    <property type="entry name" value="PlsC"/>
    <property type="match status" value="1"/>
</dbReference>
<dbReference type="PANTHER" id="PTHR10434">
    <property type="entry name" value="1-ACYL-SN-GLYCEROL-3-PHOSPHATE ACYLTRANSFERASE"/>
    <property type="match status" value="1"/>
</dbReference>